<name>A0A9W6WGX1_CANBO</name>
<keyword evidence="3" id="KW-1185">Reference proteome</keyword>
<evidence type="ECO:0000256" key="1">
    <source>
        <dbReference type="SAM" id="MobiDB-lite"/>
    </source>
</evidence>
<feature type="compositionally biased region" description="Acidic residues" evidence="1">
    <location>
        <begin position="281"/>
        <end position="305"/>
    </location>
</feature>
<feature type="compositionally biased region" description="Acidic residues" evidence="1">
    <location>
        <begin position="137"/>
        <end position="163"/>
    </location>
</feature>
<organism evidence="2 3">
    <name type="scientific">Candida boidinii</name>
    <name type="common">Yeast</name>
    <dbReference type="NCBI Taxonomy" id="5477"/>
    <lineage>
        <taxon>Eukaryota</taxon>
        <taxon>Fungi</taxon>
        <taxon>Dikarya</taxon>
        <taxon>Ascomycota</taxon>
        <taxon>Saccharomycotina</taxon>
        <taxon>Pichiomycetes</taxon>
        <taxon>Pichiales</taxon>
        <taxon>Pichiaceae</taxon>
        <taxon>Ogataea</taxon>
        <taxon>Ogataea/Candida clade</taxon>
    </lineage>
</organism>
<protein>
    <submittedName>
        <fullName evidence="2">Unnamed protein product</fullName>
    </submittedName>
</protein>
<evidence type="ECO:0000313" key="3">
    <source>
        <dbReference type="Proteomes" id="UP001165120"/>
    </source>
</evidence>
<dbReference type="Proteomes" id="UP001165120">
    <property type="component" value="Unassembled WGS sequence"/>
</dbReference>
<evidence type="ECO:0000313" key="2">
    <source>
        <dbReference type="EMBL" id="GME68912.1"/>
    </source>
</evidence>
<feature type="compositionally biased region" description="Basic and acidic residues" evidence="1">
    <location>
        <begin position="306"/>
        <end position="316"/>
    </location>
</feature>
<dbReference type="EMBL" id="BSXN01000526">
    <property type="protein sequence ID" value="GME68912.1"/>
    <property type="molecule type" value="Genomic_DNA"/>
</dbReference>
<comment type="caution">
    <text evidence="2">The sequence shown here is derived from an EMBL/GenBank/DDBJ whole genome shotgun (WGS) entry which is preliminary data.</text>
</comment>
<gene>
    <name evidence="2" type="ORF">Cboi02_000194500</name>
</gene>
<feature type="region of interest" description="Disordered" evidence="1">
    <location>
        <begin position="267"/>
        <end position="323"/>
    </location>
</feature>
<proteinExistence type="predicted"/>
<sequence>MAEKLLKPSVLNKILKKLLVISEDARLNLSIRFNSIISYIDITISVNSFLENIIGSGKSDVDKDSVNTFNIFNKFFVNNFKKYLLTSDKHSKYIQNIILNLYLVKEFQFSKLCSVSVDREAEEDVNFDKYEDKVEVDNEDDDDDDDEISDIEDDDGEEIDTNDSSEAKKITKSIKLKLKILNNSDSLDEEMPHDENENIIELNKVLVLRKNLKWVRQRELSLIVMKISMLNKLGLVTDDIISRLRLNESVLGDLYHDVLSVAFADKEEEPVTKTDVPAAHEDEEEEESDNHDEIEDDADEVEENPDDKGEFEKNESGMDFEFF</sequence>
<accession>A0A9W6WGX1</accession>
<reference evidence="2" key="1">
    <citation type="submission" date="2023-04" db="EMBL/GenBank/DDBJ databases">
        <title>Candida boidinii NBRC 10035.</title>
        <authorList>
            <person name="Ichikawa N."/>
            <person name="Sato H."/>
            <person name="Tonouchi N."/>
        </authorList>
    </citation>
    <scope>NUCLEOTIDE SEQUENCE</scope>
    <source>
        <strain evidence="2">NBRC 10035</strain>
    </source>
</reference>
<feature type="region of interest" description="Disordered" evidence="1">
    <location>
        <begin position="132"/>
        <end position="165"/>
    </location>
</feature>
<dbReference type="AlphaFoldDB" id="A0A9W6WGX1"/>